<reference evidence="2 3" key="1">
    <citation type="journal article" date="2019" name="Nat. Ecol. Evol.">
        <title>Megaphylogeny resolves global patterns of mushroom evolution.</title>
        <authorList>
            <person name="Varga T."/>
            <person name="Krizsan K."/>
            <person name="Foldi C."/>
            <person name="Dima B."/>
            <person name="Sanchez-Garcia M."/>
            <person name="Sanchez-Ramirez S."/>
            <person name="Szollosi G.J."/>
            <person name="Szarkandi J.G."/>
            <person name="Papp V."/>
            <person name="Albert L."/>
            <person name="Andreopoulos W."/>
            <person name="Angelini C."/>
            <person name="Antonin V."/>
            <person name="Barry K.W."/>
            <person name="Bougher N.L."/>
            <person name="Buchanan P."/>
            <person name="Buyck B."/>
            <person name="Bense V."/>
            <person name="Catcheside P."/>
            <person name="Chovatia M."/>
            <person name="Cooper J."/>
            <person name="Damon W."/>
            <person name="Desjardin D."/>
            <person name="Finy P."/>
            <person name="Geml J."/>
            <person name="Haridas S."/>
            <person name="Hughes K."/>
            <person name="Justo A."/>
            <person name="Karasinski D."/>
            <person name="Kautmanova I."/>
            <person name="Kiss B."/>
            <person name="Kocsube S."/>
            <person name="Kotiranta H."/>
            <person name="LaButti K.M."/>
            <person name="Lechner B.E."/>
            <person name="Liimatainen K."/>
            <person name="Lipzen A."/>
            <person name="Lukacs Z."/>
            <person name="Mihaltcheva S."/>
            <person name="Morgado L.N."/>
            <person name="Niskanen T."/>
            <person name="Noordeloos M.E."/>
            <person name="Ohm R.A."/>
            <person name="Ortiz-Santana B."/>
            <person name="Ovrebo C."/>
            <person name="Racz N."/>
            <person name="Riley R."/>
            <person name="Savchenko A."/>
            <person name="Shiryaev A."/>
            <person name="Soop K."/>
            <person name="Spirin V."/>
            <person name="Szebenyi C."/>
            <person name="Tomsovsky M."/>
            <person name="Tulloss R.E."/>
            <person name="Uehling J."/>
            <person name="Grigoriev I.V."/>
            <person name="Vagvolgyi C."/>
            <person name="Papp T."/>
            <person name="Martin F.M."/>
            <person name="Miettinen O."/>
            <person name="Hibbett D.S."/>
            <person name="Nagy L.G."/>
        </authorList>
    </citation>
    <scope>NUCLEOTIDE SEQUENCE [LARGE SCALE GENOMIC DNA]</scope>
    <source>
        <strain evidence="2 3">CBS 166.37</strain>
    </source>
</reference>
<dbReference type="Proteomes" id="UP000308652">
    <property type="component" value="Unassembled WGS sequence"/>
</dbReference>
<accession>A0A5C3LRU6</accession>
<dbReference type="EMBL" id="ML213621">
    <property type="protein sequence ID" value="TFK35525.1"/>
    <property type="molecule type" value="Genomic_DNA"/>
</dbReference>
<keyword evidence="3" id="KW-1185">Reference proteome</keyword>
<gene>
    <name evidence="2" type="ORF">BDQ12DRAFT_759869</name>
</gene>
<proteinExistence type="predicted"/>
<name>A0A5C3LRU6_9AGAR</name>
<evidence type="ECO:0000313" key="3">
    <source>
        <dbReference type="Proteomes" id="UP000308652"/>
    </source>
</evidence>
<evidence type="ECO:0000313" key="2">
    <source>
        <dbReference type="EMBL" id="TFK35525.1"/>
    </source>
</evidence>
<dbReference type="OrthoDB" id="3886018at2759"/>
<keyword evidence="1" id="KW-0175">Coiled coil</keyword>
<feature type="coiled-coil region" evidence="1">
    <location>
        <begin position="57"/>
        <end position="84"/>
    </location>
</feature>
<evidence type="ECO:0000256" key="1">
    <source>
        <dbReference type="SAM" id="Coils"/>
    </source>
</evidence>
<sequence>MANILNVPPELIEHTVHDLGLADICNLRLSCLTIYRPSHWDEIIESGTREVAEQTRMNACTTTLESIKERLEALKAERDFILQSIADQAHVQATGIDISLLRIIFHNLKPVTLALSFEVNIQEEVYERFPARFCSDFPQLRERTSYAFITAMMAVAQSGLALSSLQVYGGEWGGALSLHDLHRALPRLKAEGITTALLSLQSLYICVALYLTKECNTEEENAQRNNTEWNSLNNKHHYMALAELISLAPNVEELNVEGFKVRRQRRGAYFKLDTIIQKALLHKLKKCMFREAYIKEDSLLHLLRNSPQLKSLHLKHIVLSSGSWKNIFDYVAPTSSTNSTSHETDDCSTASCKLDVVVLDRLSSSPNRSLLCFLQKDELGFLLDHRIEIYGADLCHGIQYEGSQGRLTGWDAALYRWRNDKTGVVRCGF</sequence>
<organism evidence="2 3">
    <name type="scientific">Crucibulum laeve</name>
    <dbReference type="NCBI Taxonomy" id="68775"/>
    <lineage>
        <taxon>Eukaryota</taxon>
        <taxon>Fungi</taxon>
        <taxon>Dikarya</taxon>
        <taxon>Basidiomycota</taxon>
        <taxon>Agaricomycotina</taxon>
        <taxon>Agaricomycetes</taxon>
        <taxon>Agaricomycetidae</taxon>
        <taxon>Agaricales</taxon>
        <taxon>Agaricineae</taxon>
        <taxon>Nidulariaceae</taxon>
        <taxon>Crucibulum</taxon>
    </lineage>
</organism>
<dbReference type="AlphaFoldDB" id="A0A5C3LRU6"/>
<protein>
    <submittedName>
        <fullName evidence="2">Uncharacterized protein</fullName>
    </submittedName>
</protein>